<proteinExistence type="predicted"/>
<reference evidence="2 3" key="1">
    <citation type="submission" date="2024-08" db="EMBL/GenBank/DDBJ databases">
        <authorList>
            <person name="Lu H."/>
        </authorList>
    </citation>
    <scope>NUCLEOTIDE SEQUENCE [LARGE SCALE GENOMIC DNA]</scope>
    <source>
        <strain evidence="2 3">DXS20W</strain>
    </source>
</reference>
<evidence type="ECO:0000313" key="3">
    <source>
        <dbReference type="Proteomes" id="UP001606302"/>
    </source>
</evidence>
<dbReference type="EMBL" id="JBIGHX010000002">
    <property type="protein sequence ID" value="MFG6460970.1"/>
    <property type="molecule type" value="Genomic_DNA"/>
</dbReference>
<comment type="caution">
    <text evidence="2">The sequence shown here is derived from an EMBL/GenBank/DDBJ whole genome shotgun (WGS) entry which is preliminary data.</text>
</comment>
<sequence length="52" mass="5597">MTILCVDLDLANSVFARQGVSEAGKIASVRPATPRDPLHELHPQPAAGRHRP</sequence>
<evidence type="ECO:0000313" key="2">
    <source>
        <dbReference type="EMBL" id="MFG6460970.1"/>
    </source>
</evidence>
<evidence type="ECO:0000256" key="1">
    <source>
        <dbReference type="SAM" id="MobiDB-lite"/>
    </source>
</evidence>
<protein>
    <submittedName>
        <fullName evidence="2">Uncharacterized protein</fullName>
    </submittedName>
</protein>
<name>A0ABW7GG97_9BURK</name>
<feature type="region of interest" description="Disordered" evidence="1">
    <location>
        <begin position="22"/>
        <end position="52"/>
    </location>
</feature>
<gene>
    <name evidence="2" type="ORF">ACG04Q_05250</name>
</gene>
<dbReference type="Proteomes" id="UP001606302">
    <property type="component" value="Unassembled WGS sequence"/>
</dbReference>
<organism evidence="2 3">
    <name type="scientific">Pelomonas lactea</name>
    <dbReference type="NCBI Taxonomy" id="3299030"/>
    <lineage>
        <taxon>Bacteria</taxon>
        <taxon>Pseudomonadati</taxon>
        <taxon>Pseudomonadota</taxon>
        <taxon>Betaproteobacteria</taxon>
        <taxon>Burkholderiales</taxon>
        <taxon>Sphaerotilaceae</taxon>
        <taxon>Roseateles</taxon>
    </lineage>
</organism>
<dbReference type="RefSeq" id="WP_394509822.1">
    <property type="nucleotide sequence ID" value="NZ_JBIGHX010000002.1"/>
</dbReference>
<keyword evidence="3" id="KW-1185">Reference proteome</keyword>
<accession>A0ABW7GG97</accession>